<dbReference type="GO" id="GO:0004521">
    <property type="term" value="F:RNA endonuclease activity"/>
    <property type="evidence" value="ECO:0007669"/>
    <property type="project" value="TreeGrafter"/>
</dbReference>
<organism evidence="1 2">
    <name type="scientific">Rhodopseudomonas palustris</name>
    <dbReference type="NCBI Taxonomy" id="1076"/>
    <lineage>
        <taxon>Bacteria</taxon>
        <taxon>Pseudomonadati</taxon>
        <taxon>Pseudomonadota</taxon>
        <taxon>Alphaproteobacteria</taxon>
        <taxon>Hyphomicrobiales</taxon>
        <taxon>Nitrobacteraceae</taxon>
        <taxon>Rhodopseudomonas</taxon>
    </lineage>
</organism>
<comment type="caution">
    <text evidence="1">The sequence shown here is derived from an EMBL/GenBank/DDBJ whole genome shotgun (WGS) entry which is preliminary data.</text>
</comment>
<dbReference type="PANTHER" id="PTHR33988">
    <property type="entry name" value="ENDORIBONUCLEASE MAZF-RELATED"/>
    <property type="match status" value="1"/>
</dbReference>
<protein>
    <submittedName>
        <fullName evidence="1">Type II toxin-antitoxin system PemK/MazF family toxin</fullName>
    </submittedName>
</protein>
<dbReference type="InterPro" id="IPR003477">
    <property type="entry name" value="PemK-like"/>
</dbReference>
<dbReference type="InterPro" id="IPR011067">
    <property type="entry name" value="Plasmid_toxin/cell-grow_inhib"/>
</dbReference>
<reference evidence="1" key="1">
    <citation type="submission" date="2020-07" db="EMBL/GenBank/DDBJ databases">
        <title>Huge and variable diversity of episymbiotic CPR bacteria and DPANN archaea in groundwater ecosystems.</title>
        <authorList>
            <person name="He C.Y."/>
            <person name="Keren R."/>
            <person name="Whittaker M."/>
            <person name="Farag I.F."/>
            <person name="Doudna J."/>
            <person name="Cate J.H.D."/>
            <person name="Banfield J.F."/>
        </authorList>
    </citation>
    <scope>NUCLEOTIDE SEQUENCE</scope>
    <source>
        <strain evidence="1">NC_groundwater_1818_Pr3_B-0.1um_66_35</strain>
    </source>
</reference>
<dbReference type="Pfam" id="PF02452">
    <property type="entry name" value="PemK_toxin"/>
    <property type="match status" value="1"/>
</dbReference>
<dbReference type="GO" id="GO:0003677">
    <property type="term" value="F:DNA binding"/>
    <property type="evidence" value="ECO:0007669"/>
    <property type="project" value="InterPro"/>
</dbReference>
<evidence type="ECO:0000313" key="2">
    <source>
        <dbReference type="Proteomes" id="UP000782519"/>
    </source>
</evidence>
<dbReference type="Gene3D" id="2.30.30.110">
    <property type="match status" value="1"/>
</dbReference>
<dbReference type="GO" id="GO:0016075">
    <property type="term" value="P:rRNA catabolic process"/>
    <property type="evidence" value="ECO:0007669"/>
    <property type="project" value="TreeGrafter"/>
</dbReference>
<sequence>MKRGDLITVAFSGDFGKPRPALVVQSDDFGDLSTVTVLPLTSNLMNVRRTRIVLVPTAENGLRSPSSIMLDKIGSLYRNKVGPVIGRLSPDEMTAVNRALAIFLGIV</sequence>
<dbReference type="SUPFAM" id="SSF50118">
    <property type="entry name" value="Cell growth inhibitor/plasmid maintenance toxic component"/>
    <property type="match status" value="1"/>
</dbReference>
<evidence type="ECO:0000313" key="1">
    <source>
        <dbReference type="EMBL" id="MBI5130534.1"/>
    </source>
</evidence>
<gene>
    <name evidence="1" type="ORF">HZA66_13920</name>
</gene>
<dbReference type="PANTHER" id="PTHR33988:SF2">
    <property type="entry name" value="ENDORIBONUCLEASE MAZF"/>
    <property type="match status" value="1"/>
</dbReference>
<dbReference type="Proteomes" id="UP000782519">
    <property type="component" value="Unassembled WGS sequence"/>
</dbReference>
<accession>A0A933VV43</accession>
<name>A0A933VV43_RHOPL</name>
<dbReference type="GO" id="GO:0006402">
    <property type="term" value="P:mRNA catabolic process"/>
    <property type="evidence" value="ECO:0007669"/>
    <property type="project" value="TreeGrafter"/>
</dbReference>
<dbReference type="AlphaFoldDB" id="A0A933VV43"/>
<proteinExistence type="predicted"/>
<dbReference type="EMBL" id="JACRJB010000038">
    <property type="protein sequence ID" value="MBI5130534.1"/>
    <property type="molecule type" value="Genomic_DNA"/>
</dbReference>